<dbReference type="RefSeq" id="WP_042481601.1">
    <property type="nucleotide sequence ID" value="NZ_CBCRWT010000014.1"/>
</dbReference>
<dbReference type="EMBL" id="POSM01000017">
    <property type="protein sequence ID" value="PNI00287.1"/>
    <property type="molecule type" value="Genomic_DNA"/>
</dbReference>
<evidence type="ECO:0000313" key="3">
    <source>
        <dbReference type="EMBL" id="RAS66360.1"/>
    </source>
</evidence>
<protein>
    <submittedName>
        <fullName evidence="2">DUF1840 domain-containing protein</fullName>
    </submittedName>
    <submittedName>
        <fullName evidence="3">Uncharacterized protein DUF1840</fullName>
    </submittedName>
</protein>
<comment type="caution">
    <text evidence="2">The sequence shown here is derived from an EMBL/GenBank/DDBJ whole genome shotgun (WGS) entry which is preliminary data.</text>
</comment>
<dbReference type="Proteomes" id="UP000236449">
    <property type="component" value="Unassembled WGS sequence"/>
</dbReference>
<accession>A0A2J8HCB4</accession>
<reference evidence="3 6" key="2">
    <citation type="submission" date="2018-06" db="EMBL/GenBank/DDBJ databases">
        <title>Freshwater and sediment microbial communities from various areas in North America, analyzing microbe dynamics in response to fracking.</title>
        <authorList>
            <person name="Lamendella R."/>
        </authorList>
    </citation>
    <scope>NUCLEOTIDE SEQUENCE [LARGE SCALE GENOMIC DNA]</scope>
    <source>
        <strain evidence="3 6">99A</strain>
    </source>
</reference>
<dbReference type="Proteomes" id="UP000248729">
    <property type="component" value="Unassembled WGS sequence"/>
</dbReference>
<dbReference type="EMBL" id="POSK01000003">
    <property type="protein sequence ID" value="PNI05895.1"/>
    <property type="molecule type" value="Genomic_DNA"/>
</dbReference>
<dbReference type="Proteomes" id="UP000236547">
    <property type="component" value="Unassembled WGS sequence"/>
</dbReference>
<proteinExistence type="predicted"/>
<evidence type="ECO:0000313" key="6">
    <source>
        <dbReference type="Proteomes" id="UP000248729"/>
    </source>
</evidence>
<organism evidence="2 4">
    <name type="scientific">Vibrio diazotrophicus</name>
    <dbReference type="NCBI Taxonomy" id="685"/>
    <lineage>
        <taxon>Bacteria</taxon>
        <taxon>Pseudomonadati</taxon>
        <taxon>Pseudomonadota</taxon>
        <taxon>Gammaproteobacteria</taxon>
        <taxon>Vibrionales</taxon>
        <taxon>Vibrionaceae</taxon>
        <taxon>Vibrio</taxon>
    </lineage>
</organism>
<dbReference type="EMBL" id="QLTR01000006">
    <property type="protein sequence ID" value="RAS66360.1"/>
    <property type="molecule type" value="Genomic_DNA"/>
</dbReference>
<reference evidence="4 5" key="1">
    <citation type="submission" date="2018-01" db="EMBL/GenBank/DDBJ databases">
        <title>Draft genome sequences of six Vibrio diazotrophicus strains isolated from deep-sea sediments of the Baltic Sea.</title>
        <authorList>
            <person name="Castillo D."/>
            <person name="Vandieken V."/>
            <person name="Chiang O."/>
            <person name="Middelboe M."/>
        </authorList>
    </citation>
    <scope>NUCLEOTIDE SEQUENCE [LARGE SCALE GENOMIC DNA]</scope>
    <source>
        <strain evidence="2 4">60.27F</strain>
        <strain evidence="1 5">65.10M</strain>
    </source>
</reference>
<dbReference type="OrthoDB" id="5625523at2"/>
<evidence type="ECO:0000313" key="4">
    <source>
        <dbReference type="Proteomes" id="UP000236449"/>
    </source>
</evidence>
<gene>
    <name evidence="2" type="ORF">C1N32_06540</name>
    <name evidence="1" type="ORF">C1O25_12675</name>
    <name evidence="3" type="ORF">DET48_106140</name>
</gene>
<dbReference type="GeneID" id="94026403"/>
<dbReference type="Pfam" id="PF08895">
    <property type="entry name" value="DUF1840"/>
    <property type="match status" value="1"/>
</dbReference>
<evidence type="ECO:0000313" key="1">
    <source>
        <dbReference type="EMBL" id="PNI00287.1"/>
    </source>
</evidence>
<keyword evidence="5" id="KW-1185">Reference proteome</keyword>
<evidence type="ECO:0000313" key="5">
    <source>
        <dbReference type="Proteomes" id="UP000236547"/>
    </source>
</evidence>
<evidence type="ECO:0000313" key="2">
    <source>
        <dbReference type="EMBL" id="PNI05895.1"/>
    </source>
</evidence>
<dbReference type="InterPro" id="IPR014991">
    <property type="entry name" value="DUF1840"/>
</dbReference>
<sequence>MLVTFSCKNHANVTMFGEIAQEMIKMMGHSGTVPGAILAPNVPEALAHLKSALEQEKLRDLNIAETDDEDENENSEYTVSIIHRAYPLLELLNTAIEGKCNVMWESQ</sequence>
<dbReference type="AlphaFoldDB" id="A0A2J8HCB4"/>
<name>A0A2J8HCB4_VIBDI</name>